<dbReference type="Proteomes" id="UP000193553">
    <property type="component" value="Unassembled WGS sequence"/>
</dbReference>
<comment type="caution">
    <text evidence="1">The sequence shown here is derived from an EMBL/GenBank/DDBJ whole genome shotgun (WGS) entry which is preliminary data.</text>
</comment>
<name>A0A1X3H2F1_9BRAD</name>
<dbReference type="EMBL" id="NAFI01000182">
    <property type="protein sequence ID" value="OSJ05614.1"/>
    <property type="molecule type" value="Genomic_DNA"/>
</dbReference>
<evidence type="ECO:0000313" key="1">
    <source>
        <dbReference type="EMBL" id="OSJ05614.1"/>
    </source>
</evidence>
<dbReference type="RefSeq" id="WP_085361170.1">
    <property type="nucleotide sequence ID" value="NZ_NAFD01000187.1"/>
</dbReference>
<evidence type="ECO:0008006" key="3">
    <source>
        <dbReference type="Google" id="ProtNLM"/>
    </source>
</evidence>
<gene>
    <name evidence="1" type="ORF">BSZ18_25990</name>
</gene>
<reference evidence="1 2" key="1">
    <citation type="submission" date="2017-03" db="EMBL/GenBank/DDBJ databases">
        <title>Whole genome sequences of fourteen strains of Bradyrhizobium canariense and one strain of Bradyrhizobium japonicum isolated from Lupinus (Papilionoideae: Genisteae) species in Algeria.</title>
        <authorList>
            <person name="Crovadore J."/>
            <person name="Chekireb D."/>
            <person name="Brachmann A."/>
            <person name="Chablais R."/>
            <person name="Cochard B."/>
            <person name="Lefort F."/>
        </authorList>
    </citation>
    <scope>NUCLEOTIDE SEQUENCE [LARGE SCALE GENOMIC DNA]</scope>
    <source>
        <strain evidence="1 2">UBMA195</strain>
    </source>
</reference>
<proteinExistence type="predicted"/>
<protein>
    <recommendedName>
        <fullName evidence="3">DUF3077 domain-containing protein</fullName>
    </recommendedName>
</protein>
<accession>A0A1X3H2F1</accession>
<dbReference type="AlphaFoldDB" id="A0A1X3H2F1"/>
<sequence length="88" mass="9932">MSNIVELPRPTRMITADEIEALHSDAFRNLETPIRDCVLMGRITAQLMSEAGDGTRPELCFAMLHLSRMLDKLDSNYHAAWHGETTCD</sequence>
<evidence type="ECO:0000313" key="2">
    <source>
        <dbReference type="Proteomes" id="UP000193553"/>
    </source>
</evidence>
<organism evidence="1 2">
    <name type="scientific">Bradyrhizobium canariense</name>
    <dbReference type="NCBI Taxonomy" id="255045"/>
    <lineage>
        <taxon>Bacteria</taxon>
        <taxon>Pseudomonadati</taxon>
        <taxon>Pseudomonadota</taxon>
        <taxon>Alphaproteobacteria</taxon>
        <taxon>Hyphomicrobiales</taxon>
        <taxon>Nitrobacteraceae</taxon>
        <taxon>Bradyrhizobium</taxon>
    </lineage>
</organism>